<evidence type="ECO:0000256" key="3">
    <source>
        <dbReference type="ARBA" id="ARBA00023163"/>
    </source>
</evidence>
<evidence type="ECO:0000256" key="2">
    <source>
        <dbReference type="ARBA" id="ARBA00023125"/>
    </source>
</evidence>
<keyword evidence="2" id="KW-0238">DNA-binding</keyword>
<dbReference type="AlphaFoldDB" id="A0A3S9B085"/>
<dbReference type="GO" id="GO:0006950">
    <property type="term" value="P:response to stress"/>
    <property type="evidence" value="ECO:0007669"/>
    <property type="project" value="TreeGrafter"/>
</dbReference>
<evidence type="ECO:0000256" key="1">
    <source>
        <dbReference type="ARBA" id="ARBA00023015"/>
    </source>
</evidence>
<evidence type="ECO:0000313" key="5">
    <source>
        <dbReference type="EMBL" id="AZN70383.1"/>
    </source>
</evidence>
<keyword evidence="6" id="KW-1185">Reference proteome</keyword>
<dbReference type="PANTHER" id="PTHR33164">
    <property type="entry name" value="TRANSCRIPTIONAL REGULATOR, MARR FAMILY"/>
    <property type="match status" value="1"/>
</dbReference>
<dbReference type="InterPro" id="IPR039422">
    <property type="entry name" value="MarR/SlyA-like"/>
</dbReference>
<dbReference type="InterPro" id="IPR036390">
    <property type="entry name" value="WH_DNA-bd_sf"/>
</dbReference>
<sequence length="158" mass="16691">MSRTVDPDSLGFVITDVGRLLRAAVEKSIVLNGTDITPGEARALIHIAALNGGRQTVLAERLGVEPMTVSGYVDRLEQRGLVERRVDPSDRRARLVYATDAADQVIDEARAVAGSVLGAAMEGVAPADKAVFEAVLRSMRGSLQSMLGCDRSTSGQAA</sequence>
<reference evidence="5 6" key="1">
    <citation type="submission" date="2018-09" db="EMBL/GenBank/DDBJ databases">
        <title>Marinorhizobium profundi gen. nov., sp. nov., isolated from a deep-sea sediment sample from the New Britain Trench and proposal of Marinorhizobiaceae fam. nov. in the order Rhizobiales of the class Alphaproteobacteria.</title>
        <authorList>
            <person name="Cao J."/>
        </authorList>
    </citation>
    <scope>NUCLEOTIDE SEQUENCE [LARGE SCALE GENOMIC DNA]</scope>
    <source>
        <strain evidence="5 6">WS11</strain>
    </source>
</reference>
<dbReference type="Pfam" id="PF01047">
    <property type="entry name" value="MarR"/>
    <property type="match status" value="1"/>
</dbReference>
<dbReference type="EMBL" id="CP032509">
    <property type="protein sequence ID" value="AZN70383.1"/>
    <property type="molecule type" value="Genomic_DNA"/>
</dbReference>
<keyword evidence="3" id="KW-0804">Transcription</keyword>
<proteinExistence type="predicted"/>
<dbReference type="PRINTS" id="PR00598">
    <property type="entry name" value="HTHMARR"/>
</dbReference>
<accession>A0A3S9B085</accession>
<dbReference type="PROSITE" id="PS50995">
    <property type="entry name" value="HTH_MARR_2"/>
    <property type="match status" value="1"/>
</dbReference>
<dbReference type="OrthoDB" id="582199at2"/>
<gene>
    <name evidence="5" type="ORF">D5400_03005</name>
</gene>
<dbReference type="InterPro" id="IPR036388">
    <property type="entry name" value="WH-like_DNA-bd_sf"/>
</dbReference>
<dbReference type="InterPro" id="IPR023187">
    <property type="entry name" value="Tscrpt_reg_MarR-type_CS"/>
</dbReference>
<evidence type="ECO:0000313" key="6">
    <source>
        <dbReference type="Proteomes" id="UP000268192"/>
    </source>
</evidence>
<dbReference type="RefSeq" id="WP_126007522.1">
    <property type="nucleotide sequence ID" value="NZ_CP032509.1"/>
</dbReference>
<dbReference type="PROSITE" id="PS01117">
    <property type="entry name" value="HTH_MARR_1"/>
    <property type="match status" value="1"/>
</dbReference>
<dbReference type="SMART" id="SM00347">
    <property type="entry name" value="HTH_MARR"/>
    <property type="match status" value="1"/>
</dbReference>
<evidence type="ECO:0000259" key="4">
    <source>
        <dbReference type="PROSITE" id="PS50995"/>
    </source>
</evidence>
<feature type="domain" description="HTH marR-type" evidence="4">
    <location>
        <begin position="7"/>
        <end position="141"/>
    </location>
</feature>
<name>A0A3S9B085_9HYPH</name>
<keyword evidence="1" id="KW-0805">Transcription regulation</keyword>
<dbReference type="InterPro" id="IPR000835">
    <property type="entry name" value="HTH_MarR-typ"/>
</dbReference>
<dbReference type="Gene3D" id="1.10.10.10">
    <property type="entry name" value="Winged helix-like DNA-binding domain superfamily/Winged helix DNA-binding domain"/>
    <property type="match status" value="1"/>
</dbReference>
<dbReference type="GO" id="GO:0003677">
    <property type="term" value="F:DNA binding"/>
    <property type="evidence" value="ECO:0007669"/>
    <property type="project" value="UniProtKB-KW"/>
</dbReference>
<dbReference type="Proteomes" id="UP000268192">
    <property type="component" value="Chromosome"/>
</dbReference>
<organism evidence="5 6">
    <name type="scientific">Georhizobium profundi</name>
    <dbReference type="NCBI Taxonomy" id="2341112"/>
    <lineage>
        <taxon>Bacteria</taxon>
        <taxon>Pseudomonadati</taxon>
        <taxon>Pseudomonadota</taxon>
        <taxon>Alphaproteobacteria</taxon>
        <taxon>Hyphomicrobiales</taxon>
        <taxon>Rhizobiaceae</taxon>
        <taxon>Georhizobium</taxon>
    </lineage>
</organism>
<dbReference type="PANTHER" id="PTHR33164:SF43">
    <property type="entry name" value="HTH-TYPE TRANSCRIPTIONAL REPRESSOR YETL"/>
    <property type="match status" value="1"/>
</dbReference>
<dbReference type="GO" id="GO:0003700">
    <property type="term" value="F:DNA-binding transcription factor activity"/>
    <property type="evidence" value="ECO:0007669"/>
    <property type="project" value="InterPro"/>
</dbReference>
<protein>
    <submittedName>
        <fullName evidence="5">MarR family transcriptional regulator</fullName>
    </submittedName>
</protein>
<dbReference type="SUPFAM" id="SSF46785">
    <property type="entry name" value="Winged helix' DNA-binding domain"/>
    <property type="match status" value="1"/>
</dbReference>
<dbReference type="KEGG" id="abaw:D5400_03005"/>